<dbReference type="Pfam" id="PF13464">
    <property type="entry name" value="RodZ_C"/>
    <property type="match status" value="1"/>
</dbReference>
<dbReference type="RefSeq" id="WP_274353826.1">
    <property type="nucleotide sequence ID" value="NZ_JAQZSM010000026.1"/>
</dbReference>
<dbReference type="InterPro" id="IPR025194">
    <property type="entry name" value="RodZ-like_C"/>
</dbReference>
<evidence type="ECO:0000313" key="3">
    <source>
        <dbReference type="EMBL" id="MDD7973155.1"/>
    </source>
</evidence>
<protein>
    <submittedName>
        <fullName evidence="3">DUF4115 domain-containing protein</fullName>
    </submittedName>
</protein>
<dbReference type="Proteomes" id="UP001431784">
    <property type="component" value="Unassembled WGS sequence"/>
</dbReference>
<dbReference type="CDD" id="cd00093">
    <property type="entry name" value="HTH_XRE"/>
    <property type="match status" value="1"/>
</dbReference>
<keyword evidence="4" id="KW-1185">Reference proteome</keyword>
<feature type="domain" description="Cytoskeleton protein RodZ-like C-terminal" evidence="2">
    <location>
        <begin position="306"/>
        <end position="371"/>
    </location>
</feature>
<keyword evidence="1" id="KW-0472">Membrane</keyword>
<comment type="caution">
    <text evidence="3">The sequence shown here is derived from an EMBL/GenBank/DDBJ whole genome shotgun (WGS) entry which is preliminary data.</text>
</comment>
<dbReference type="EMBL" id="JAQZSM010000026">
    <property type="protein sequence ID" value="MDD7973155.1"/>
    <property type="molecule type" value="Genomic_DNA"/>
</dbReference>
<dbReference type="InterPro" id="IPR001387">
    <property type="entry name" value="Cro/C1-type_HTH"/>
</dbReference>
<dbReference type="Pfam" id="PF13413">
    <property type="entry name" value="HTH_25"/>
    <property type="match status" value="1"/>
</dbReference>
<gene>
    <name evidence="3" type="ORF">PUT78_18885</name>
</gene>
<sequence length="407" mass="43711">MKWFGSKPEAEAEAQTGAVGFDDFEVRLGDLMRGERATMGKSLLDVQRELHIRATYISAIEAGDLTAFEATSFVAGYVRSYARYLGMDPDWCYAKFCAETNFAINPDLQKTPTPKRPNVPVNRDFQTGLLSRTRLAVEPEPFWRRLDLGALASIAVLLALIGGLGYGGWTVLKEVQRVNLVPADQPPEVMADLDPVMSGAAPRVAENGTDDLRIGRDDPVVANAQGVVRAYRPEALDAPVMVSRDGPIAAINPRGTGADDGAAQTRDAIERALADASGGVFAQGDEVVTADVRVTRDGPPQVEVLAVRPSWIRVRAADGTVLFERILDAGERYTVPQSEEPSILRAGNSGSVYVLVDGQPFGPTAPGAQVVDQVRLSPDAVSERFAVADLSGDSDLQNFVDFAQAPD</sequence>
<name>A0ABT5TDF0_9RHOB</name>
<dbReference type="InterPro" id="IPR010982">
    <property type="entry name" value="Lambda_DNA-bd_dom_sf"/>
</dbReference>
<keyword evidence="1" id="KW-1133">Transmembrane helix</keyword>
<feature type="transmembrane region" description="Helical" evidence="1">
    <location>
        <begin position="148"/>
        <end position="169"/>
    </location>
</feature>
<accession>A0ABT5TDF0</accession>
<reference evidence="3" key="1">
    <citation type="submission" date="2023-02" db="EMBL/GenBank/DDBJ databases">
        <title>Description of Roseinatronobacter alkalisoli sp. nov., an alkaliphilic bacerium isolated from soda soil.</title>
        <authorList>
            <person name="Wei W."/>
        </authorList>
    </citation>
    <scope>NUCLEOTIDE SEQUENCE</scope>
    <source>
        <strain evidence="3">HJB301</strain>
    </source>
</reference>
<evidence type="ECO:0000259" key="2">
    <source>
        <dbReference type="Pfam" id="PF13464"/>
    </source>
</evidence>
<dbReference type="PANTHER" id="PTHR34475">
    <property type="match status" value="1"/>
</dbReference>
<keyword evidence="1" id="KW-0812">Transmembrane</keyword>
<dbReference type="PANTHER" id="PTHR34475:SF1">
    <property type="entry name" value="CYTOSKELETON PROTEIN RODZ"/>
    <property type="match status" value="1"/>
</dbReference>
<evidence type="ECO:0000256" key="1">
    <source>
        <dbReference type="SAM" id="Phobius"/>
    </source>
</evidence>
<dbReference type="InterPro" id="IPR050400">
    <property type="entry name" value="Bact_Cytoskel_RodZ"/>
</dbReference>
<dbReference type="Gene3D" id="1.10.260.40">
    <property type="entry name" value="lambda repressor-like DNA-binding domains"/>
    <property type="match status" value="1"/>
</dbReference>
<proteinExistence type="predicted"/>
<evidence type="ECO:0000313" key="4">
    <source>
        <dbReference type="Proteomes" id="UP001431784"/>
    </source>
</evidence>
<organism evidence="3 4">
    <name type="scientific">Roseinatronobacter alkalisoli</name>
    <dbReference type="NCBI Taxonomy" id="3028235"/>
    <lineage>
        <taxon>Bacteria</taxon>
        <taxon>Pseudomonadati</taxon>
        <taxon>Pseudomonadota</taxon>
        <taxon>Alphaproteobacteria</taxon>
        <taxon>Rhodobacterales</taxon>
        <taxon>Paracoccaceae</taxon>
        <taxon>Roseinatronobacter</taxon>
    </lineage>
</organism>